<dbReference type="Proteomes" id="UP000249354">
    <property type="component" value="Unassembled WGS sequence"/>
</dbReference>
<dbReference type="EMBL" id="QBMC01000104">
    <property type="protein sequence ID" value="PZO14732.1"/>
    <property type="molecule type" value="Genomic_DNA"/>
</dbReference>
<organism evidence="1 2">
    <name type="scientific">Leptolyngbya foveolarum</name>
    <dbReference type="NCBI Taxonomy" id="47253"/>
    <lineage>
        <taxon>Bacteria</taxon>
        <taxon>Bacillati</taxon>
        <taxon>Cyanobacteriota</taxon>
        <taxon>Cyanophyceae</taxon>
        <taxon>Leptolyngbyales</taxon>
        <taxon>Leptolyngbyaceae</taxon>
        <taxon>Leptolyngbya group</taxon>
        <taxon>Leptolyngbya</taxon>
    </lineage>
</organism>
<reference evidence="1 2" key="2">
    <citation type="submission" date="2018-06" db="EMBL/GenBank/DDBJ databases">
        <title>Metagenomic assembly of (sub)arctic Cyanobacteria and their associated microbiome from non-axenic cultures.</title>
        <authorList>
            <person name="Baurain D."/>
        </authorList>
    </citation>
    <scope>NUCLEOTIDE SEQUENCE [LARGE SCALE GENOMIC DNA]</scope>
    <source>
        <strain evidence="1">ULC129bin1</strain>
    </source>
</reference>
<name>A0A2W4U1M7_9CYAN</name>
<evidence type="ECO:0000313" key="1">
    <source>
        <dbReference type="EMBL" id="PZO14732.1"/>
    </source>
</evidence>
<accession>A0A2W4U1M7</accession>
<evidence type="ECO:0008006" key="3">
    <source>
        <dbReference type="Google" id="ProtNLM"/>
    </source>
</evidence>
<reference evidence="2" key="1">
    <citation type="submission" date="2018-04" db="EMBL/GenBank/DDBJ databases">
        <authorList>
            <person name="Cornet L."/>
        </authorList>
    </citation>
    <scope>NUCLEOTIDE SEQUENCE [LARGE SCALE GENOMIC DNA]</scope>
</reference>
<proteinExistence type="predicted"/>
<protein>
    <recommendedName>
        <fullName evidence="3">DUF4160 domain-containing protein</fullName>
    </recommendedName>
</protein>
<sequence>MPTVWTNGNFTIIVRVRDEHPPPHVHVMDADNECLVEIAGLFHSKYTFKCV</sequence>
<comment type="caution">
    <text evidence="1">The sequence shown here is derived from an EMBL/GenBank/DDBJ whole genome shotgun (WGS) entry which is preliminary data.</text>
</comment>
<gene>
    <name evidence="1" type="ORF">DCF25_14585</name>
</gene>
<dbReference type="AlphaFoldDB" id="A0A2W4U1M7"/>
<dbReference type="Pfam" id="PF13711">
    <property type="entry name" value="DUF4160"/>
    <property type="match status" value="1"/>
</dbReference>
<evidence type="ECO:0000313" key="2">
    <source>
        <dbReference type="Proteomes" id="UP000249354"/>
    </source>
</evidence>
<dbReference type="InterPro" id="IPR025427">
    <property type="entry name" value="DUF4160"/>
</dbReference>